<dbReference type="SMART" id="SM00249">
    <property type="entry name" value="PHD"/>
    <property type="match status" value="1"/>
</dbReference>
<dbReference type="SUPFAM" id="SSF57903">
    <property type="entry name" value="FYVE/PHD zinc finger"/>
    <property type="match status" value="1"/>
</dbReference>
<keyword evidence="7" id="KW-0010">Activator</keyword>
<accession>A0A9N8UXN1</accession>
<dbReference type="InterPro" id="IPR019786">
    <property type="entry name" value="Zinc_finger_PHD-type_CS"/>
</dbReference>
<dbReference type="Gene3D" id="1.10.10.10">
    <property type="entry name" value="Winged helix-like DNA-binding domain superfamily/Winged helix DNA-binding domain"/>
    <property type="match status" value="1"/>
</dbReference>
<dbReference type="Pfam" id="PF00628">
    <property type="entry name" value="PHD"/>
    <property type="match status" value="1"/>
</dbReference>
<dbReference type="InterPro" id="IPR001965">
    <property type="entry name" value="Znf_PHD"/>
</dbReference>
<feature type="compositionally biased region" description="Acidic residues" evidence="10">
    <location>
        <begin position="40"/>
        <end position="56"/>
    </location>
</feature>
<reference evidence="13" key="1">
    <citation type="submission" date="2021-06" db="EMBL/GenBank/DDBJ databases">
        <authorList>
            <person name="Kallberg Y."/>
            <person name="Tangrot J."/>
            <person name="Rosling A."/>
        </authorList>
    </citation>
    <scope>NUCLEOTIDE SEQUENCE</scope>
    <source>
        <strain evidence="13">UK204</strain>
    </source>
</reference>
<feature type="compositionally biased region" description="Low complexity" evidence="10">
    <location>
        <begin position="292"/>
        <end position="303"/>
    </location>
</feature>
<feature type="compositionally biased region" description="Basic and acidic residues" evidence="10">
    <location>
        <begin position="147"/>
        <end position="157"/>
    </location>
</feature>
<evidence type="ECO:0000256" key="5">
    <source>
        <dbReference type="ARBA" id="ARBA00022771"/>
    </source>
</evidence>
<dbReference type="PROSITE" id="PS01359">
    <property type="entry name" value="ZF_PHD_1"/>
    <property type="match status" value="1"/>
</dbReference>
<dbReference type="InterPro" id="IPR005818">
    <property type="entry name" value="Histone_H1/H5_H15"/>
</dbReference>
<feature type="compositionally biased region" description="Low complexity" evidence="10">
    <location>
        <begin position="181"/>
        <end position="199"/>
    </location>
</feature>
<dbReference type="GO" id="GO:0005634">
    <property type="term" value="C:nucleus"/>
    <property type="evidence" value="ECO:0007669"/>
    <property type="project" value="UniProtKB-SubCell"/>
</dbReference>
<evidence type="ECO:0000256" key="7">
    <source>
        <dbReference type="ARBA" id="ARBA00023159"/>
    </source>
</evidence>
<evidence type="ECO:0000256" key="3">
    <source>
        <dbReference type="ARBA" id="ARBA00022553"/>
    </source>
</evidence>
<feature type="region of interest" description="Disordered" evidence="10">
    <location>
        <begin position="290"/>
        <end position="309"/>
    </location>
</feature>
<dbReference type="Gene3D" id="3.30.40.10">
    <property type="entry name" value="Zinc/RING finger domain, C3HC4 (zinc finger)"/>
    <property type="match status" value="1"/>
</dbReference>
<feature type="compositionally biased region" description="Polar residues" evidence="10">
    <location>
        <begin position="57"/>
        <end position="74"/>
    </location>
</feature>
<dbReference type="Proteomes" id="UP000789570">
    <property type="component" value="Unassembled WGS sequence"/>
</dbReference>
<keyword evidence="3" id="KW-0597">Phosphoprotein</keyword>
<feature type="compositionally biased region" description="Low complexity" evidence="10">
    <location>
        <begin position="693"/>
        <end position="706"/>
    </location>
</feature>
<feature type="region of interest" description="Disordered" evidence="10">
    <location>
        <begin position="1"/>
        <end position="199"/>
    </location>
</feature>
<dbReference type="Pfam" id="PF00538">
    <property type="entry name" value="Linker_histone"/>
    <property type="match status" value="1"/>
</dbReference>
<dbReference type="SUPFAM" id="SSF46785">
    <property type="entry name" value="Winged helix' DNA-binding domain"/>
    <property type="match status" value="1"/>
</dbReference>
<feature type="compositionally biased region" description="Low complexity" evidence="10">
    <location>
        <begin position="1"/>
        <end position="29"/>
    </location>
</feature>
<keyword evidence="4" id="KW-0479">Metal-binding</keyword>
<keyword evidence="6" id="KW-0862">Zinc</keyword>
<name>A0A9N8UXN1_9GLOM</name>
<dbReference type="GO" id="GO:0003682">
    <property type="term" value="F:chromatin binding"/>
    <property type="evidence" value="ECO:0007669"/>
    <property type="project" value="TreeGrafter"/>
</dbReference>
<organism evidence="13 14">
    <name type="scientific">Funneliformis caledonium</name>
    <dbReference type="NCBI Taxonomy" id="1117310"/>
    <lineage>
        <taxon>Eukaryota</taxon>
        <taxon>Fungi</taxon>
        <taxon>Fungi incertae sedis</taxon>
        <taxon>Mucoromycota</taxon>
        <taxon>Glomeromycotina</taxon>
        <taxon>Glomeromycetes</taxon>
        <taxon>Glomerales</taxon>
        <taxon>Glomeraceae</taxon>
        <taxon>Funneliformis</taxon>
    </lineage>
</organism>
<feature type="compositionally biased region" description="Polar residues" evidence="10">
    <location>
        <begin position="675"/>
        <end position="686"/>
    </location>
</feature>
<dbReference type="PANTHER" id="PTHR12628:SF10">
    <property type="entry name" value="HOMEOBOX DOMAIN-CONTAINING PROTEIN"/>
    <property type="match status" value="1"/>
</dbReference>
<protein>
    <recommendedName>
        <fullName evidence="2">Histone H1</fullName>
    </recommendedName>
</protein>
<evidence type="ECO:0000259" key="11">
    <source>
        <dbReference type="PROSITE" id="PS50016"/>
    </source>
</evidence>
<feature type="compositionally biased region" description="Polar residues" evidence="10">
    <location>
        <begin position="106"/>
        <end position="123"/>
    </location>
</feature>
<evidence type="ECO:0000313" key="14">
    <source>
        <dbReference type="Proteomes" id="UP000789570"/>
    </source>
</evidence>
<evidence type="ECO:0000313" key="13">
    <source>
        <dbReference type="EMBL" id="CAG8435528.1"/>
    </source>
</evidence>
<dbReference type="AlphaFoldDB" id="A0A9N8UXN1"/>
<dbReference type="OrthoDB" id="5863171at2759"/>
<dbReference type="GO" id="GO:0045814">
    <property type="term" value="P:negative regulation of gene expression, epigenetic"/>
    <property type="evidence" value="ECO:0007669"/>
    <property type="project" value="TreeGrafter"/>
</dbReference>
<evidence type="ECO:0000259" key="12">
    <source>
        <dbReference type="PROSITE" id="PS51504"/>
    </source>
</evidence>
<dbReference type="PANTHER" id="PTHR12628">
    <property type="entry name" value="POLYCOMB-LIKE TRANSCRIPTION FACTOR"/>
    <property type="match status" value="1"/>
</dbReference>
<evidence type="ECO:0000256" key="9">
    <source>
        <dbReference type="PROSITE-ProRule" id="PRU00146"/>
    </source>
</evidence>
<keyword evidence="5 9" id="KW-0863">Zinc-finger</keyword>
<gene>
    <name evidence="13" type="ORF">FCALED_LOCUS9</name>
</gene>
<comment type="caution">
    <text evidence="13">The sequence shown here is derived from an EMBL/GenBank/DDBJ whole genome shotgun (WGS) entry which is preliminary data.</text>
</comment>
<dbReference type="InterPro" id="IPR036388">
    <property type="entry name" value="WH-like_DNA-bd_sf"/>
</dbReference>
<proteinExistence type="predicted"/>
<evidence type="ECO:0000256" key="6">
    <source>
        <dbReference type="ARBA" id="ARBA00022833"/>
    </source>
</evidence>
<dbReference type="GO" id="GO:0006334">
    <property type="term" value="P:nucleosome assembly"/>
    <property type="evidence" value="ECO:0007669"/>
    <property type="project" value="InterPro"/>
</dbReference>
<dbReference type="GO" id="GO:0000786">
    <property type="term" value="C:nucleosome"/>
    <property type="evidence" value="ECO:0007669"/>
    <property type="project" value="InterPro"/>
</dbReference>
<evidence type="ECO:0000256" key="4">
    <source>
        <dbReference type="ARBA" id="ARBA00022723"/>
    </source>
</evidence>
<feature type="domain" description="PHD-type" evidence="11">
    <location>
        <begin position="224"/>
        <end position="280"/>
    </location>
</feature>
<feature type="region of interest" description="Disordered" evidence="10">
    <location>
        <begin position="675"/>
        <end position="706"/>
    </location>
</feature>
<feature type="compositionally biased region" description="Polar residues" evidence="10">
    <location>
        <begin position="82"/>
        <end position="99"/>
    </location>
</feature>
<feature type="domain" description="H15" evidence="12">
    <location>
        <begin position="429"/>
        <end position="503"/>
    </location>
</feature>
<dbReference type="InterPro" id="IPR011011">
    <property type="entry name" value="Znf_FYVE_PHD"/>
</dbReference>
<evidence type="ECO:0000256" key="10">
    <source>
        <dbReference type="SAM" id="MobiDB-lite"/>
    </source>
</evidence>
<dbReference type="GO" id="GO:0008270">
    <property type="term" value="F:zinc ion binding"/>
    <property type="evidence" value="ECO:0007669"/>
    <property type="project" value="UniProtKB-KW"/>
</dbReference>
<dbReference type="EMBL" id="CAJVPQ010000001">
    <property type="protein sequence ID" value="CAG8435528.1"/>
    <property type="molecule type" value="Genomic_DNA"/>
</dbReference>
<keyword evidence="14" id="KW-1185">Reference proteome</keyword>
<dbReference type="SMART" id="SM00526">
    <property type="entry name" value="H15"/>
    <property type="match status" value="1"/>
</dbReference>
<feature type="region of interest" description="Disordered" evidence="10">
    <location>
        <begin position="391"/>
        <end position="416"/>
    </location>
</feature>
<dbReference type="GO" id="GO:0003677">
    <property type="term" value="F:DNA binding"/>
    <property type="evidence" value="ECO:0007669"/>
    <property type="project" value="InterPro"/>
</dbReference>
<dbReference type="InterPro" id="IPR019787">
    <property type="entry name" value="Znf_PHD-finger"/>
</dbReference>
<evidence type="ECO:0000256" key="2">
    <source>
        <dbReference type="ARBA" id="ARBA00020833"/>
    </source>
</evidence>
<evidence type="ECO:0000256" key="1">
    <source>
        <dbReference type="ARBA" id="ARBA00004123"/>
    </source>
</evidence>
<dbReference type="InterPro" id="IPR036390">
    <property type="entry name" value="WH_DNA-bd_sf"/>
</dbReference>
<dbReference type="PROSITE" id="PS50016">
    <property type="entry name" value="ZF_PHD_2"/>
    <property type="match status" value="1"/>
</dbReference>
<dbReference type="PROSITE" id="PS51504">
    <property type="entry name" value="H15"/>
    <property type="match status" value="1"/>
</dbReference>
<feature type="region of interest" description="Disordered" evidence="10">
    <location>
        <begin position="537"/>
        <end position="579"/>
    </location>
</feature>
<sequence length="706" mass="77616">MSSQPTSQVSNSNSKTTSSAATSSRQQVSNSRGNPQLQEEWCDEDGEFELEEDDINQTEQSIDAKQGSSGSIEQNVDDNEGDNTFSNQKKSLIDYNSSYKADDVKSPNNQVSSSPSLLQNADANENDNFRKTKYGRKVQRPVLFTPETKKSQSDTKKRSSTNKSSGKRPRRLSNVSHNLTSPNSQQSSPQSVSPPKLSQNVSHITLPEVEIKIEHELDQAVADDVVCILCHDGSSPKHNRIVLCDKCDTPYHQQCHKPSVEDRVVEIPDAEWMCSKCDDLRERKRRKLDATSVSGLNSSGSSRYSREISGDGLTEEQKIAYLSSLPQRVLIDLILIAEKLHPDLPLYPADVKEKVANNAYSMSDRSHSMSNDPRVLAISTSLPHQPFLSQISIPQQPPRQSSLQPTQNYQSSINNNNLSRAHLPAVGIDLPSYEEMIVQALASIANPDGSAPRNIFDWMNSTYPLHKNFRASASQALQKAVKKGRVFRIGTVYKNNPSYRPTKRTRRYFKRPNSNEPSGQDGIYEIAVRLDDNENFPSAHDIEERNPSLTSSAISSPPPNAISNGHTTVTSPEAHSPLDEMPNKVVSVMINEPSSLGSIVSKQSIISPVIGRSTSSLSSTINIQPDLPSTLLPPPIQPTLPSLSSVAPYFGYGGNKQNPMYSTFSFTPTQTGGYNTGLPSLHNTSLSRDHESVQGSGNSSSSTHLQ</sequence>
<keyword evidence="8" id="KW-0539">Nucleus</keyword>
<comment type="subcellular location">
    <subcellularLocation>
        <location evidence="1">Nucleus</location>
    </subcellularLocation>
</comment>
<feature type="compositionally biased region" description="Low complexity" evidence="10">
    <location>
        <begin position="391"/>
        <end position="407"/>
    </location>
</feature>
<dbReference type="CDD" id="cd15502">
    <property type="entry name" value="PHD_Phf1p_Phf2p_like"/>
    <property type="match status" value="1"/>
</dbReference>
<evidence type="ECO:0000256" key="8">
    <source>
        <dbReference type="ARBA" id="ARBA00023242"/>
    </source>
</evidence>
<dbReference type="InterPro" id="IPR013083">
    <property type="entry name" value="Znf_RING/FYVE/PHD"/>
</dbReference>